<name>A0ABY6BQX1_9GAMM</name>
<dbReference type="InterPro" id="IPR013431">
    <property type="entry name" value="Delta_60_rpt"/>
</dbReference>
<dbReference type="Gene3D" id="2.80.10.50">
    <property type="match status" value="2"/>
</dbReference>
<accession>A0ABY6BQX1</accession>
<proteinExistence type="predicted"/>
<dbReference type="Proteomes" id="UP001064632">
    <property type="component" value="Chromosome"/>
</dbReference>
<evidence type="ECO:0000313" key="2">
    <source>
        <dbReference type="Proteomes" id="UP001064632"/>
    </source>
</evidence>
<reference evidence="1" key="1">
    <citation type="submission" date="2022-09" db="EMBL/GenBank/DDBJ databases">
        <title>Tahibacter sp. nov., isolated from a fresh water.</title>
        <authorList>
            <person name="Baek J.H."/>
            <person name="Lee J.K."/>
            <person name="Kim J.M."/>
            <person name="Jeon C.O."/>
        </authorList>
    </citation>
    <scope>NUCLEOTIDE SEQUENCE</scope>
    <source>
        <strain evidence="1">W38</strain>
    </source>
</reference>
<gene>
    <name evidence="1" type="ORF">N4264_11205</name>
</gene>
<dbReference type="RefSeq" id="WP_261697118.1">
    <property type="nucleotide sequence ID" value="NZ_CP104694.1"/>
</dbReference>
<keyword evidence="2" id="KW-1185">Reference proteome</keyword>
<dbReference type="EMBL" id="CP104694">
    <property type="protein sequence ID" value="UXI70167.1"/>
    <property type="molecule type" value="Genomic_DNA"/>
</dbReference>
<organism evidence="1 2">
    <name type="scientific">Tahibacter amnicola</name>
    <dbReference type="NCBI Taxonomy" id="2976241"/>
    <lineage>
        <taxon>Bacteria</taxon>
        <taxon>Pseudomonadati</taxon>
        <taxon>Pseudomonadota</taxon>
        <taxon>Gammaproteobacteria</taxon>
        <taxon>Lysobacterales</taxon>
        <taxon>Rhodanobacteraceae</taxon>
        <taxon>Tahibacter</taxon>
    </lineage>
</organism>
<protein>
    <recommendedName>
        <fullName evidence="3">Delta-60 repeat protein</fullName>
    </recommendedName>
</protein>
<dbReference type="NCBIfam" id="TIGR02608">
    <property type="entry name" value="delta_60_rpt"/>
    <property type="match status" value="5"/>
</dbReference>
<evidence type="ECO:0008006" key="3">
    <source>
        <dbReference type="Google" id="ProtNLM"/>
    </source>
</evidence>
<sequence length="482" mass="50420">MVRSLCFTVLALAASTALGREGDRDERFSEDGQQTLRFDTGTTKRDEATAVLVDRNGRYLVVGMVESGYVGLAAFKPDGSIDADFGINGKIAYGAPLVAVTAATMDVLGRTIVVGFGLDPAGNFDFDPVVCRYTAAGQRDTTVSSSGCRTISVDKMPNGSDTLSAVTTDGAGQIYVAGQAQISAEDADFLVMKLASTDASPLSTFAGNGMVVVAFDANTSHAGGDIDGAQAIVLQGNHLTVGGYADNELGNDFALMRISALNGAEDTTFCPTTAACPGTDRTQGLRTIGFNFGGTNDDRIRALAVAPDGNIVVAGETERLVEGAVSTNYLVTRIGPTGAFALPFGSSVAQYDRIYRYLNVTGLAVRTDGKIVLAGHTSTEQTNVSPNRILWVAQMSATGAPDNQFATDLGGGPSNLQIAVFPTAPSSTVLDHHAGQLTLDHGRIVLAASALWRRDMPNSVDDFDFAVLRLKGDSLFNNGFQP</sequence>
<dbReference type="SUPFAM" id="SSF82171">
    <property type="entry name" value="DPP6 N-terminal domain-like"/>
    <property type="match status" value="1"/>
</dbReference>
<evidence type="ECO:0000313" key="1">
    <source>
        <dbReference type="EMBL" id="UXI70167.1"/>
    </source>
</evidence>